<evidence type="ECO:0000256" key="2">
    <source>
        <dbReference type="SAM" id="Phobius"/>
    </source>
</evidence>
<name>A0AAF0XZK7_9TREE</name>
<feature type="transmembrane region" description="Helical" evidence="2">
    <location>
        <begin position="86"/>
        <end position="108"/>
    </location>
</feature>
<protein>
    <submittedName>
        <fullName evidence="3">Uncharacterized protein</fullName>
    </submittedName>
</protein>
<feature type="compositionally biased region" description="Polar residues" evidence="1">
    <location>
        <begin position="177"/>
        <end position="190"/>
    </location>
</feature>
<evidence type="ECO:0000256" key="1">
    <source>
        <dbReference type="SAM" id="MobiDB-lite"/>
    </source>
</evidence>
<sequence length="190" mass="19916">MASPNGGLAGLYERASALNPASLIGISAVLTWFIDVKSLRNEWTLMLFGLVALELSSTGPLRWFLIFVAVAGFFDLLAIVDGSASGFQFILVLALLALKAPIFGSSLVRLRDKGGDIGYPGVDLWQQWQNNQGSQAQHAGGVIGTAPRPAASAPPPPPGAFPSGGGYRLGGDEESQAPRNTNHGGYQPIN</sequence>
<keyword evidence="2" id="KW-0472">Membrane</keyword>
<feature type="region of interest" description="Disordered" evidence="1">
    <location>
        <begin position="136"/>
        <end position="190"/>
    </location>
</feature>
<feature type="transmembrane region" description="Helical" evidence="2">
    <location>
        <begin position="20"/>
        <end position="39"/>
    </location>
</feature>
<dbReference type="AlphaFoldDB" id="A0AAF0XZK7"/>
<dbReference type="EMBL" id="CP086714">
    <property type="protein sequence ID" value="WOO76852.1"/>
    <property type="molecule type" value="Genomic_DNA"/>
</dbReference>
<keyword evidence="2" id="KW-1133">Transmembrane helix</keyword>
<dbReference type="GeneID" id="87803724"/>
<keyword evidence="4" id="KW-1185">Reference proteome</keyword>
<accession>A0AAF0XZK7</accession>
<organism evidence="3 4">
    <name type="scientific">Vanrija pseudolonga</name>
    <dbReference type="NCBI Taxonomy" id="143232"/>
    <lineage>
        <taxon>Eukaryota</taxon>
        <taxon>Fungi</taxon>
        <taxon>Dikarya</taxon>
        <taxon>Basidiomycota</taxon>
        <taxon>Agaricomycotina</taxon>
        <taxon>Tremellomycetes</taxon>
        <taxon>Trichosporonales</taxon>
        <taxon>Trichosporonaceae</taxon>
        <taxon>Vanrija</taxon>
    </lineage>
</organism>
<dbReference type="Proteomes" id="UP000827549">
    <property type="component" value="Chromosome 1"/>
</dbReference>
<keyword evidence="2" id="KW-0812">Transmembrane</keyword>
<proteinExistence type="predicted"/>
<evidence type="ECO:0000313" key="4">
    <source>
        <dbReference type="Proteomes" id="UP000827549"/>
    </source>
</evidence>
<evidence type="ECO:0000313" key="3">
    <source>
        <dbReference type="EMBL" id="WOO76852.1"/>
    </source>
</evidence>
<gene>
    <name evidence="3" type="ORF">LOC62_01G000466</name>
</gene>
<reference evidence="3" key="1">
    <citation type="submission" date="2023-10" db="EMBL/GenBank/DDBJ databases">
        <authorList>
            <person name="Noh H."/>
        </authorList>
    </citation>
    <scope>NUCLEOTIDE SEQUENCE</scope>
    <source>
        <strain evidence="3">DUCC4014</strain>
    </source>
</reference>
<dbReference type="RefSeq" id="XP_062622884.1">
    <property type="nucleotide sequence ID" value="XM_062766900.1"/>
</dbReference>